<reference evidence="2" key="1">
    <citation type="journal article" date="2019" name="Curr. Biol.">
        <title>Genome Sequence of Striga asiatica Provides Insight into the Evolution of Plant Parasitism.</title>
        <authorList>
            <person name="Yoshida S."/>
            <person name="Kim S."/>
            <person name="Wafula E.K."/>
            <person name="Tanskanen J."/>
            <person name="Kim Y.M."/>
            <person name="Honaas L."/>
            <person name="Yang Z."/>
            <person name="Spallek T."/>
            <person name="Conn C.E."/>
            <person name="Ichihashi Y."/>
            <person name="Cheong K."/>
            <person name="Cui S."/>
            <person name="Der J.P."/>
            <person name="Gundlach H."/>
            <person name="Jiao Y."/>
            <person name="Hori C."/>
            <person name="Ishida J.K."/>
            <person name="Kasahara H."/>
            <person name="Kiba T."/>
            <person name="Kim M.S."/>
            <person name="Koo N."/>
            <person name="Laohavisit A."/>
            <person name="Lee Y.H."/>
            <person name="Lumba S."/>
            <person name="McCourt P."/>
            <person name="Mortimer J.C."/>
            <person name="Mutuku J.M."/>
            <person name="Nomura T."/>
            <person name="Sasaki-Sekimoto Y."/>
            <person name="Seto Y."/>
            <person name="Wang Y."/>
            <person name="Wakatake T."/>
            <person name="Sakakibara H."/>
            <person name="Demura T."/>
            <person name="Yamaguchi S."/>
            <person name="Yoneyama K."/>
            <person name="Manabe R.I."/>
            <person name="Nelson D.C."/>
            <person name="Schulman A.H."/>
            <person name="Timko M.P."/>
            <person name="dePamphilis C.W."/>
            <person name="Choi D."/>
            <person name="Shirasu K."/>
        </authorList>
    </citation>
    <scope>NUCLEOTIDE SEQUENCE [LARGE SCALE GENOMIC DNA]</scope>
    <source>
        <strain evidence="2">cv. UVA1</strain>
    </source>
</reference>
<dbReference type="EMBL" id="BKCP01012403">
    <property type="protein sequence ID" value="GER56012.1"/>
    <property type="molecule type" value="Genomic_DNA"/>
</dbReference>
<accession>A0A5A7RFP8</accession>
<evidence type="ECO:0000313" key="1">
    <source>
        <dbReference type="EMBL" id="GER56012.1"/>
    </source>
</evidence>
<organism evidence="1 2">
    <name type="scientific">Striga asiatica</name>
    <name type="common">Asiatic witchweed</name>
    <name type="synonym">Buchnera asiatica</name>
    <dbReference type="NCBI Taxonomy" id="4170"/>
    <lineage>
        <taxon>Eukaryota</taxon>
        <taxon>Viridiplantae</taxon>
        <taxon>Streptophyta</taxon>
        <taxon>Embryophyta</taxon>
        <taxon>Tracheophyta</taxon>
        <taxon>Spermatophyta</taxon>
        <taxon>Magnoliopsida</taxon>
        <taxon>eudicotyledons</taxon>
        <taxon>Gunneridae</taxon>
        <taxon>Pentapetalae</taxon>
        <taxon>asterids</taxon>
        <taxon>lamiids</taxon>
        <taxon>Lamiales</taxon>
        <taxon>Orobanchaceae</taxon>
        <taxon>Buchnereae</taxon>
        <taxon>Striga</taxon>
    </lineage>
</organism>
<dbReference type="Proteomes" id="UP000325081">
    <property type="component" value="Unassembled WGS sequence"/>
</dbReference>
<protein>
    <submittedName>
        <fullName evidence="1">Uncharacterized protein</fullName>
    </submittedName>
</protein>
<name>A0A5A7RFP8_STRAF</name>
<proteinExistence type="predicted"/>
<keyword evidence="2" id="KW-1185">Reference proteome</keyword>
<sequence length="123" mass="14172">MQNGRNPVTPPQQINRVPARDFVNIRHYQQVIILNTCLFKQIIQSNPLISFLDKRVYSLFESARDLSIGQTGLDEIKLGPGCGEYRGLREARESRIGLEENKFGYIRVKLFPAYFEDIELVAE</sequence>
<gene>
    <name evidence="1" type="ORF">STAS_33716</name>
</gene>
<dbReference type="AlphaFoldDB" id="A0A5A7RFP8"/>
<comment type="caution">
    <text evidence="1">The sequence shown here is derived from an EMBL/GenBank/DDBJ whole genome shotgun (WGS) entry which is preliminary data.</text>
</comment>
<evidence type="ECO:0000313" key="2">
    <source>
        <dbReference type="Proteomes" id="UP000325081"/>
    </source>
</evidence>